<dbReference type="InterPro" id="IPR001810">
    <property type="entry name" value="F-box_dom"/>
</dbReference>
<dbReference type="AlphaFoldDB" id="A0AAD5RHS9"/>
<dbReference type="PANTHER" id="PTHR12874">
    <property type="entry name" value="F-BOX ONLY PROTEIN 48-RELATED"/>
    <property type="match status" value="1"/>
</dbReference>
<dbReference type="SUPFAM" id="SSF81383">
    <property type="entry name" value="F-box domain"/>
    <property type="match status" value="1"/>
</dbReference>
<feature type="region of interest" description="Disordered" evidence="2">
    <location>
        <begin position="142"/>
        <end position="174"/>
    </location>
</feature>
<feature type="domain" description="F-box" evidence="3">
    <location>
        <begin position="204"/>
        <end position="254"/>
    </location>
</feature>
<evidence type="ECO:0000256" key="2">
    <source>
        <dbReference type="SAM" id="MobiDB-lite"/>
    </source>
</evidence>
<comment type="caution">
    <text evidence="4">The sequence shown here is derived from an EMBL/GenBank/DDBJ whole genome shotgun (WGS) entry which is preliminary data.</text>
</comment>
<dbReference type="Pfam" id="PF12937">
    <property type="entry name" value="F-box-like"/>
    <property type="match status" value="1"/>
</dbReference>
<dbReference type="GO" id="GO:0019005">
    <property type="term" value="C:SCF ubiquitin ligase complex"/>
    <property type="evidence" value="ECO:0007669"/>
    <property type="project" value="TreeGrafter"/>
</dbReference>
<dbReference type="InterPro" id="IPR045464">
    <property type="entry name" value="Hrt3/FBXO9_C"/>
</dbReference>
<dbReference type="EMBL" id="JAKWBI020000603">
    <property type="protein sequence ID" value="KAJ2893460.1"/>
    <property type="molecule type" value="Genomic_DNA"/>
</dbReference>
<feature type="region of interest" description="Disordered" evidence="2">
    <location>
        <begin position="431"/>
        <end position="457"/>
    </location>
</feature>
<sequence length="531" mass="59282">MGSTPDDQLKSELESFRRKWLSEVRSKHPAGDVAASSSTTPKSSKVPGKRPIPRHLEDDHDYVQPQAFEDEGPTAGHADAVHRLYYVGKGKDKGKEPVSALDHYEAAVEKESQGTLGDSLKLYRKAFRMDSHVDKKYKEKYFPKNSKPHKPNPSNASPTVPNTAHHSSAAGGGEVKTTSDLIASFAELSITGAPAPIEGMPEPPCPIADIPDEVLSHIFWDVALTDLRDFVRLAQVCKRFAYVVATDAPTWRAICQGPEFGFPGMHHDFAYTVQWEPLPAQDEFTFDHEKGVVVDIALEKPRREARRQAMTHVLLEKSYAGSWKSMFRNRPRVRFGGAYISTVNYWRTGHAGPNQTTWGSPMVVVTYYRYLRFFRDGTLMSLLTTHSPAEVVPHFTLENYRLHSGGGAPHLPSSVVSETYRGVWKMGSSWGYDSSSGSEEDARTKEDGITEAEEEEANISIQTEGVSKYIFEMELVMRSAGRVKGLGARNNKLVWRSHSSYNTLTDDKADFPQKNDKPFFFSRVASYGVGE</sequence>
<dbReference type="PANTHER" id="PTHR12874:SF9">
    <property type="entry name" value="F-BOX ONLY PROTEIN 48"/>
    <property type="match status" value="1"/>
</dbReference>
<evidence type="ECO:0000256" key="1">
    <source>
        <dbReference type="ARBA" id="ARBA00022786"/>
    </source>
</evidence>
<feature type="region of interest" description="Disordered" evidence="2">
    <location>
        <begin position="24"/>
        <end position="76"/>
    </location>
</feature>
<dbReference type="Pfam" id="PF19270">
    <property type="entry name" value="FBO_C"/>
    <property type="match status" value="1"/>
</dbReference>
<evidence type="ECO:0000259" key="3">
    <source>
        <dbReference type="PROSITE" id="PS50181"/>
    </source>
</evidence>
<proteinExistence type="predicted"/>
<evidence type="ECO:0000313" key="4">
    <source>
        <dbReference type="EMBL" id="KAJ2893460.1"/>
    </source>
</evidence>
<dbReference type="GO" id="GO:0005737">
    <property type="term" value="C:cytoplasm"/>
    <property type="evidence" value="ECO:0007669"/>
    <property type="project" value="TreeGrafter"/>
</dbReference>
<feature type="compositionally biased region" description="Low complexity" evidence="2">
    <location>
        <begin position="33"/>
        <end position="46"/>
    </location>
</feature>
<gene>
    <name evidence="4" type="ORF">MKZ38_008668</name>
</gene>
<dbReference type="PROSITE" id="PS50181">
    <property type="entry name" value="FBOX"/>
    <property type="match status" value="1"/>
</dbReference>
<dbReference type="Gene3D" id="1.20.1280.50">
    <property type="match status" value="1"/>
</dbReference>
<keyword evidence="1" id="KW-0833">Ubl conjugation pathway</keyword>
<dbReference type="Proteomes" id="UP001201980">
    <property type="component" value="Unassembled WGS sequence"/>
</dbReference>
<name>A0AAD5RHS9_9PEZI</name>
<reference evidence="4" key="1">
    <citation type="submission" date="2022-07" db="EMBL/GenBank/DDBJ databases">
        <title>Draft genome sequence of Zalerion maritima ATCC 34329, a (micro)plastics degrading marine fungus.</title>
        <authorList>
            <person name="Paco A."/>
            <person name="Goncalves M.F.M."/>
            <person name="Rocha-Santos T.A.P."/>
            <person name="Alves A."/>
        </authorList>
    </citation>
    <scope>NUCLEOTIDE SEQUENCE</scope>
    <source>
        <strain evidence="4">ATCC 34329</strain>
    </source>
</reference>
<dbReference type="GO" id="GO:0031146">
    <property type="term" value="P:SCF-dependent proteasomal ubiquitin-dependent protein catabolic process"/>
    <property type="evidence" value="ECO:0007669"/>
    <property type="project" value="TreeGrafter"/>
</dbReference>
<evidence type="ECO:0000313" key="5">
    <source>
        <dbReference type="Proteomes" id="UP001201980"/>
    </source>
</evidence>
<dbReference type="InterPro" id="IPR036047">
    <property type="entry name" value="F-box-like_dom_sf"/>
</dbReference>
<protein>
    <recommendedName>
        <fullName evidence="3">F-box domain-containing protein</fullName>
    </recommendedName>
</protein>
<keyword evidence="5" id="KW-1185">Reference proteome</keyword>
<organism evidence="4 5">
    <name type="scientific">Zalerion maritima</name>
    <dbReference type="NCBI Taxonomy" id="339359"/>
    <lineage>
        <taxon>Eukaryota</taxon>
        <taxon>Fungi</taxon>
        <taxon>Dikarya</taxon>
        <taxon>Ascomycota</taxon>
        <taxon>Pezizomycotina</taxon>
        <taxon>Sordariomycetes</taxon>
        <taxon>Lulworthiomycetidae</taxon>
        <taxon>Lulworthiales</taxon>
        <taxon>Lulworthiaceae</taxon>
        <taxon>Zalerion</taxon>
    </lineage>
</organism>
<accession>A0AAD5RHS9</accession>